<dbReference type="EMBL" id="BAEO01000060">
    <property type="protein sequence ID" value="GAC21127.1"/>
    <property type="molecule type" value="Genomic_DNA"/>
</dbReference>
<evidence type="ECO:0000313" key="4">
    <source>
        <dbReference type="Proteomes" id="UP000006327"/>
    </source>
</evidence>
<proteinExistence type="predicted"/>
<evidence type="ECO:0000256" key="1">
    <source>
        <dbReference type="SAM" id="Phobius"/>
    </source>
</evidence>
<keyword evidence="1" id="KW-0472">Membrane</keyword>
<dbReference type="Pfam" id="PF13490">
    <property type="entry name" value="zf-HC2"/>
    <property type="match status" value="1"/>
</dbReference>
<reference evidence="3 4" key="1">
    <citation type="journal article" date="2017" name="Antonie Van Leeuwenhoek">
        <title>Rhizobium rhizosphaerae sp. nov., a novel species isolated from rice rhizosphere.</title>
        <authorList>
            <person name="Zhao J.J."/>
            <person name="Zhang J."/>
            <person name="Zhang R.J."/>
            <person name="Zhang C.W."/>
            <person name="Yin H.Q."/>
            <person name="Zhang X.X."/>
        </authorList>
    </citation>
    <scope>NUCLEOTIDE SEQUENCE [LARGE SCALE GENOMIC DNA]</scope>
    <source>
        <strain evidence="3 4">BSs20135</strain>
    </source>
</reference>
<gene>
    <name evidence="3" type="ORF">GARC_4185</name>
</gene>
<accession>K6YSH8</accession>
<dbReference type="STRING" id="493475.GARC_4185"/>
<feature type="domain" description="Putative zinc-finger" evidence="2">
    <location>
        <begin position="7"/>
        <end position="40"/>
    </location>
</feature>
<dbReference type="OrthoDB" id="9782842at2"/>
<organism evidence="3 4">
    <name type="scientific">Paraglaciecola arctica BSs20135</name>
    <dbReference type="NCBI Taxonomy" id="493475"/>
    <lineage>
        <taxon>Bacteria</taxon>
        <taxon>Pseudomonadati</taxon>
        <taxon>Pseudomonadota</taxon>
        <taxon>Gammaproteobacteria</taxon>
        <taxon>Alteromonadales</taxon>
        <taxon>Alteromonadaceae</taxon>
        <taxon>Paraglaciecola</taxon>
    </lineage>
</organism>
<dbReference type="eggNOG" id="COG5660">
    <property type="taxonomic scope" value="Bacteria"/>
</dbReference>
<evidence type="ECO:0000259" key="2">
    <source>
        <dbReference type="Pfam" id="PF13490"/>
    </source>
</evidence>
<dbReference type="Proteomes" id="UP000006327">
    <property type="component" value="Unassembled WGS sequence"/>
</dbReference>
<feature type="transmembrane region" description="Helical" evidence="1">
    <location>
        <begin position="110"/>
        <end position="131"/>
    </location>
</feature>
<dbReference type="RefSeq" id="WP_007623753.1">
    <property type="nucleotide sequence ID" value="NZ_BAEO01000060.1"/>
</dbReference>
<sequence length="148" mass="16794">MKNTSLCEHIGEQISGFLDGELSQQESQRVSVHLSQCESCSQTYEQLKQIQGAVSQAYYPNMEQQKMNAVLQDLTSKRMFDFAWFAIVSGVLISVVFGVYHFWLDSSIPLYSKVVMSLIWGGGIGLFLTVLRQRLIISKTDKYNKVDL</sequence>
<dbReference type="Gene3D" id="1.10.10.1320">
    <property type="entry name" value="Anti-sigma factor, zinc-finger domain"/>
    <property type="match status" value="1"/>
</dbReference>
<keyword evidence="1" id="KW-1133">Transmembrane helix</keyword>
<evidence type="ECO:0000313" key="3">
    <source>
        <dbReference type="EMBL" id="GAC21127.1"/>
    </source>
</evidence>
<dbReference type="InterPro" id="IPR027383">
    <property type="entry name" value="Znf_put"/>
</dbReference>
<dbReference type="AlphaFoldDB" id="K6YSH8"/>
<name>K6YSH8_9ALTE</name>
<keyword evidence="1" id="KW-0812">Transmembrane</keyword>
<keyword evidence="4" id="KW-1185">Reference proteome</keyword>
<dbReference type="InterPro" id="IPR041916">
    <property type="entry name" value="Anti_sigma_zinc_sf"/>
</dbReference>
<comment type="caution">
    <text evidence="3">The sequence shown here is derived from an EMBL/GenBank/DDBJ whole genome shotgun (WGS) entry which is preliminary data.</text>
</comment>
<feature type="transmembrane region" description="Helical" evidence="1">
    <location>
        <begin position="82"/>
        <end position="104"/>
    </location>
</feature>
<protein>
    <recommendedName>
        <fullName evidence="2">Putative zinc-finger domain-containing protein</fullName>
    </recommendedName>
</protein>